<reference evidence="8" key="1">
    <citation type="journal article" date="2018" name="Nat. Genet.">
        <title>Extensive intraspecific gene order and gene structural variations between Mo17 and other maize genomes.</title>
        <authorList>
            <person name="Sun S."/>
            <person name="Zhou Y."/>
            <person name="Chen J."/>
            <person name="Shi J."/>
            <person name="Zhao H."/>
            <person name="Zhao H."/>
            <person name="Song W."/>
            <person name="Zhang M."/>
            <person name="Cui Y."/>
            <person name="Dong X."/>
            <person name="Liu H."/>
            <person name="Ma X."/>
            <person name="Jiao Y."/>
            <person name="Wang B."/>
            <person name="Wei X."/>
            <person name="Stein J.C."/>
            <person name="Glaubitz J.C."/>
            <person name="Lu F."/>
            <person name="Yu G."/>
            <person name="Liang C."/>
            <person name="Fengler K."/>
            <person name="Li B."/>
            <person name="Rafalski A."/>
            <person name="Schnable P.S."/>
            <person name="Ware D.H."/>
            <person name="Buckler E.S."/>
            <person name="Lai J."/>
        </authorList>
    </citation>
    <scope>NUCLEOTIDE SEQUENCE [LARGE SCALE GENOMIC DNA]</scope>
    <source>
        <tissue evidence="8">Seedling</tissue>
    </source>
</reference>
<evidence type="ECO:0000256" key="1">
    <source>
        <dbReference type="ARBA" id="ARBA00001961"/>
    </source>
</evidence>
<dbReference type="PRINTS" id="PR00682">
    <property type="entry name" value="IPNSYNTHASE"/>
</dbReference>
<dbReference type="ExpressionAtlas" id="A0A3L6EGH2">
    <property type="expression patterns" value="baseline and differential"/>
</dbReference>
<sequence>MGSDFKSIPLIDSALRCPETSKFLFLAFPPQSRCNTFLPSPTSRICRYSFCDSPSLCASISRFYNERTCLFPPLPDIGPLVEKIDDPSMANDKDLLQVVRLLDDACKEAGFFYVKGHGIDESLMREVRNVTREFFQLPYEEKLKIKMTPQSGYRGYQRIGENITKGKPDMHEAIDCYTPIRPGKYGDLAKPMEGSNLWPKYPSNFEVLLENYIKLCRDISRKIMRGIALALGGAIDAFEGDTAGDPFWFVLTIMFTCSHCFSFVFHALYAKSSGAHTDYGLLTLVNQDDDICALEVAAVKPQHMGTYSLKSSSIGKNVSFASPIATVLGGHNSSVMCWELQNSVAREGSAASPPTMMEVDGSDKRTNTAVPEPSLLPSEVQNRSGEWIYATPIPGTFVCNIGDMLKVWTNGIYQPTLHRVVNNSQHYRVSVAFFYESNFDAAVEPVEFCREKTGGAAKYEKVVYGEHLVQKVLTNFVM</sequence>
<evidence type="ECO:0000256" key="2">
    <source>
        <dbReference type="ARBA" id="ARBA00022723"/>
    </source>
</evidence>
<dbReference type="GO" id="GO:0051213">
    <property type="term" value="F:dioxygenase activity"/>
    <property type="evidence" value="ECO:0007669"/>
    <property type="project" value="UniProtKB-KW"/>
</dbReference>
<dbReference type="GO" id="GO:0046872">
    <property type="term" value="F:metal ion binding"/>
    <property type="evidence" value="ECO:0007669"/>
    <property type="project" value="UniProtKB-KW"/>
</dbReference>
<dbReference type="PANTHER" id="PTHR47990">
    <property type="entry name" value="2-OXOGLUTARATE (2OG) AND FE(II)-DEPENDENT OXYGENASE SUPERFAMILY PROTEIN-RELATED"/>
    <property type="match status" value="1"/>
</dbReference>
<dbReference type="Pfam" id="PF03171">
    <property type="entry name" value="2OG-FeII_Oxy"/>
    <property type="match status" value="1"/>
</dbReference>
<dbReference type="PROSITE" id="PS51471">
    <property type="entry name" value="FE2OG_OXY"/>
    <property type="match status" value="1"/>
</dbReference>
<dbReference type="Gene3D" id="2.60.120.330">
    <property type="entry name" value="B-lactam Antibiotic, Isopenicillin N Synthase, Chain"/>
    <property type="match status" value="2"/>
</dbReference>
<dbReference type="InterPro" id="IPR050231">
    <property type="entry name" value="Iron_ascorbate_oxido_reductase"/>
</dbReference>
<comment type="caution">
    <text evidence="8">The sequence shown here is derived from an EMBL/GenBank/DDBJ whole genome shotgun (WGS) entry which is preliminary data.</text>
</comment>
<accession>A0A3L6EGH2</accession>
<dbReference type="InterPro" id="IPR026992">
    <property type="entry name" value="DIOX_N"/>
</dbReference>
<dbReference type="Proteomes" id="UP000251960">
    <property type="component" value="Chromosome 5"/>
</dbReference>
<evidence type="ECO:0000256" key="4">
    <source>
        <dbReference type="ARBA" id="ARBA00023004"/>
    </source>
</evidence>
<organism evidence="8">
    <name type="scientific">Zea mays</name>
    <name type="common">Maize</name>
    <dbReference type="NCBI Taxonomy" id="4577"/>
    <lineage>
        <taxon>Eukaryota</taxon>
        <taxon>Viridiplantae</taxon>
        <taxon>Streptophyta</taxon>
        <taxon>Embryophyta</taxon>
        <taxon>Tracheophyta</taxon>
        <taxon>Spermatophyta</taxon>
        <taxon>Magnoliopsida</taxon>
        <taxon>Liliopsida</taxon>
        <taxon>Poales</taxon>
        <taxon>Poaceae</taxon>
        <taxon>PACMAD clade</taxon>
        <taxon>Panicoideae</taxon>
        <taxon>Andropogonodae</taxon>
        <taxon>Andropogoneae</taxon>
        <taxon>Tripsacinae</taxon>
        <taxon>Zea</taxon>
    </lineage>
</organism>
<keyword evidence="2 5" id="KW-0479">Metal-binding</keyword>
<feature type="domain" description="Fe2OG dioxygenase" evidence="7">
    <location>
        <begin position="256"/>
        <end position="437"/>
    </location>
</feature>
<keyword evidence="4 5" id="KW-0408">Iron</keyword>
<dbReference type="AlphaFoldDB" id="A0A3L6EGH2"/>
<evidence type="ECO:0000256" key="5">
    <source>
        <dbReference type="RuleBase" id="RU003682"/>
    </source>
</evidence>
<evidence type="ECO:0000256" key="6">
    <source>
        <dbReference type="SAM" id="MobiDB-lite"/>
    </source>
</evidence>
<dbReference type="InterPro" id="IPR005123">
    <property type="entry name" value="Oxoglu/Fe-dep_dioxygenase_dom"/>
</dbReference>
<keyword evidence="8" id="KW-0223">Dioxygenase</keyword>
<evidence type="ECO:0000259" key="7">
    <source>
        <dbReference type="PROSITE" id="PS51471"/>
    </source>
</evidence>
<gene>
    <name evidence="8" type="primary">At3g50210_2</name>
    <name evidence="8" type="ORF">Zm00014a_023970</name>
</gene>
<dbReference type="InterPro" id="IPR027443">
    <property type="entry name" value="IPNS-like_sf"/>
</dbReference>
<evidence type="ECO:0000256" key="3">
    <source>
        <dbReference type="ARBA" id="ARBA00023002"/>
    </source>
</evidence>
<dbReference type="Pfam" id="PF14226">
    <property type="entry name" value="DIOX_N"/>
    <property type="match status" value="1"/>
</dbReference>
<dbReference type="InterPro" id="IPR044861">
    <property type="entry name" value="IPNS-like_FE2OG_OXY"/>
</dbReference>
<name>A0A3L6EGH2_MAIZE</name>
<keyword evidence="3 5" id="KW-0560">Oxidoreductase</keyword>
<comment type="similarity">
    <text evidence="5">Belongs to the iron/ascorbate-dependent oxidoreductase family.</text>
</comment>
<protein>
    <submittedName>
        <fullName evidence="8">Putative 2-oxoglutarate-dependent dioxygenase</fullName>
    </submittedName>
</protein>
<evidence type="ECO:0000313" key="8">
    <source>
        <dbReference type="EMBL" id="PWZ19915.1"/>
    </source>
</evidence>
<dbReference type="EMBL" id="NCVQ01000006">
    <property type="protein sequence ID" value="PWZ19915.1"/>
    <property type="molecule type" value="Genomic_DNA"/>
</dbReference>
<dbReference type="SUPFAM" id="SSF51197">
    <property type="entry name" value="Clavaminate synthase-like"/>
    <property type="match status" value="2"/>
</dbReference>
<comment type="cofactor">
    <cofactor evidence="1">
        <name>L-ascorbate</name>
        <dbReference type="ChEBI" id="CHEBI:38290"/>
    </cofactor>
</comment>
<feature type="region of interest" description="Disordered" evidence="6">
    <location>
        <begin position="349"/>
        <end position="376"/>
    </location>
</feature>
<proteinExistence type="inferred from homology"/>